<dbReference type="AlphaFoldDB" id="A0A395HFI6"/>
<dbReference type="Proteomes" id="UP000248961">
    <property type="component" value="Unassembled WGS sequence"/>
</dbReference>
<proteinExistence type="predicted"/>
<organism evidence="1 2">
    <name type="scientific">Aspergillus homomorphus (strain CBS 101889)</name>
    <dbReference type="NCBI Taxonomy" id="1450537"/>
    <lineage>
        <taxon>Eukaryota</taxon>
        <taxon>Fungi</taxon>
        <taxon>Dikarya</taxon>
        <taxon>Ascomycota</taxon>
        <taxon>Pezizomycotina</taxon>
        <taxon>Eurotiomycetes</taxon>
        <taxon>Eurotiomycetidae</taxon>
        <taxon>Eurotiales</taxon>
        <taxon>Aspergillaceae</taxon>
        <taxon>Aspergillus</taxon>
        <taxon>Aspergillus subgen. Circumdati</taxon>
    </lineage>
</organism>
<evidence type="ECO:0000313" key="2">
    <source>
        <dbReference type="Proteomes" id="UP000248961"/>
    </source>
</evidence>
<dbReference type="EMBL" id="KZ824392">
    <property type="protein sequence ID" value="RAL06490.1"/>
    <property type="molecule type" value="Genomic_DNA"/>
</dbReference>
<reference evidence="1 2" key="1">
    <citation type="submission" date="2018-02" db="EMBL/GenBank/DDBJ databases">
        <title>The genomes of Aspergillus section Nigri reveals drivers in fungal speciation.</title>
        <authorList>
            <consortium name="DOE Joint Genome Institute"/>
            <person name="Vesth T.C."/>
            <person name="Nybo J."/>
            <person name="Theobald S."/>
            <person name="Brandl J."/>
            <person name="Frisvad J.C."/>
            <person name="Nielsen K.F."/>
            <person name="Lyhne E.K."/>
            <person name="Kogle M.E."/>
            <person name="Kuo A."/>
            <person name="Riley R."/>
            <person name="Clum A."/>
            <person name="Nolan M."/>
            <person name="Lipzen A."/>
            <person name="Salamov A."/>
            <person name="Henrissat B."/>
            <person name="Wiebenga A."/>
            <person name="De vries R.P."/>
            <person name="Grigoriev I.V."/>
            <person name="Mortensen U.H."/>
            <person name="Andersen M.R."/>
            <person name="Baker S.E."/>
        </authorList>
    </citation>
    <scope>NUCLEOTIDE SEQUENCE [LARGE SCALE GENOMIC DNA]</scope>
    <source>
        <strain evidence="1 2">CBS 101889</strain>
    </source>
</reference>
<accession>A0A395HFI6</accession>
<feature type="non-terminal residue" evidence="1">
    <location>
        <position position="1"/>
    </location>
</feature>
<dbReference type="VEuPathDB" id="FungiDB:BO97DRAFT_358635"/>
<evidence type="ECO:0000313" key="1">
    <source>
        <dbReference type="EMBL" id="RAL06490.1"/>
    </source>
</evidence>
<name>A0A395HFI6_ASPHC</name>
<gene>
    <name evidence="1" type="ORF">BO97DRAFT_358635</name>
</gene>
<dbReference type="GeneID" id="37196557"/>
<sequence length="79" mass="8683">DELTSAKGVSDILFNLVEKMWALLCACRNGNDEKLSQSTLAVLLDAAIGHLDVQSLREAYEKLRRENQQLRSLLAAAPG</sequence>
<dbReference type="RefSeq" id="XP_025545644.1">
    <property type="nucleotide sequence ID" value="XM_025692268.1"/>
</dbReference>
<keyword evidence="2" id="KW-1185">Reference proteome</keyword>
<protein>
    <submittedName>
        <fullName evidence="1">Uncharacterized protein</fullName>
    </submittedName>
</protein>
<dbReference type="OrthoDB" id="4486954at2759"/>